<organism evidence="2 3">
    <name type="scientific">Chitinophaga oryzae</name>
    <dbReference type="NCBI Taxonomy" id="2725414"/>
    <lineage>
        <taxon>Bacteria</taxon>
        <taxon>Pseudomonadati</taxon>
        <taxon>Bacteroidota</taxon>
        <taxon>Chitinophagia</taxon>
        <taxon>Chitinophagales</taxon>
        <taxon>Chitinophagaceae</taxon>
        <taxon>Chitinophaga</taxon>
    </lineage>
</organism>
<dbReference type="Pfam" id="PF15890">
    <property type="entry name" value="Peptidase_Mx1"/>
    <property type="match status" value="1"/>
</dbReference>
<dbReference type="EMBL" id="CP051205">
    <property type="protein sequence ID" value="QJB32574.1"/>
    <property type="molecule type" value="Genomic_DNA"/>
</dbReference>
<evidence type="ECO:0000313" key="2">
    <source>
        <dbReference type="EMBL" id="QJB32574.1"/>
    </source>
</evidence>
<keyword evidence="1" id="KW-0732">Signal</keyword>
<dbReference type="PROSITE" id="PS51257">
    <property type="entry name" value="PROKAR_LIPOPROTEIN"/>
    <property type="match status" value="1"/>
</dbReference>
<dbReference type="Proteomes" id="UP000502421">
    <property type="component" value="Chromosome"/>
</dbReference>
<dbReference type="KEGG" id="coy:HF329_15075"/>
<evidence type="ECO:0008006" key="4">
    <source>
        <dbReference type="Google" id="ProtNLM"/>
    </source>
</evidence>
<dbReference type="Gene3D" id="3.40.390.70">
    <property type="match status" value="1"/>
</dbReference>
<feature type="signal peptide" evidence="1">
    <location>
        <begin position="1"/>
        <end position="18"/>
    </location>
</feature>
<sequence>MKYLKLFISLLIVTGAWAACNRKETLDTNIVGLGGDTWVKDSIDKWLYDSLLKPYNIEMKYKWDQSEFDMSIVLVPPYRSKVIPVTKDVVSMWINPYRQIGGDAFIKSNLPRLIMLAGSDAIQADGGAVHGLAESGLKILLFGLNLYNNKDSVRVVDMAHLIHHEYTHILNQKKAYPVEFNKVTPDGYTSNWSVAQENSWTLGFVSDYSRKEPAEDIAELVATMLVMGRSRYDSTLYHPFENYPDSLNNPDGIRLLRAKEKIVVDYFKDAYNLDFYALQTLVQQEIHNVLHR</sequence>
<accession>A0AAE6ZIY0</accession>
<proteinExistence type="predicted"/>
<protein>
    <recommendedName>
        <fullName evidence="4">Substrate import-associated zinc metallohydrolase lipoprotein</fullName>
    </recommendedName>
</protein>
<name>A0AAE6ZIY0_9BACT</name>
<gene>
    <name evidence="2" type="ORF">HF329_15075</name>
</gene>
<reference evidence="3" key="1">
    <citation type="submission" date="2020-04" db="EMBL/GenBank/DDBJ databases">
        <authorList>
            <person name="Kittiwongwattana C."/>
        </authorList>
    </citation>
    <scope>NUCLEOTIDE SEQUENCE [LARGE SCALE GENOMIC DNA]</scope>
    <source>
        <strain evidence="3">1310</strain>
    </source>
</reference>
<feature type="chain" id="PRO_5042026347" description="Substrate import-associated zinc metallohydrolase lipoprotein" evidence="1">
    <location>
        <begin position="19"/>
        <end position="292"/>
    </location>
</feature>
<evidence type="ECO:0000256" key="1">
    <source>
        <dbReference type="SAM" id="SignalP"/>
    </source>
</evidence>
<dbReference type="AlphaFoldDB" id="A0AAE6ZIY0"/>
<evidence type="ECO:0000313" key="3">
    <source>
        <dbReference type="Proteomes" id="UP000502421"/>
    </source>
</evidence>
<dbReference type="InterPro" id="IPR030890">
    <property type="entry name" value="LP_HExxH_w_TonB"/>
</dbReference>
<dbReference type="NCBIfam" id="TIGR04549">
    <property type="entry name" value="LP_HExxH_w_tonB"/>
    <property type="match status" value="1"/>
</dbReference>
<dbReference type="RefSeq" id="WP_168804892.1">
    <property type="nucleotide sequence ID" value="NZ_CP051205.1"/>
</dbReference>